<dbReference type="EMBL" id="JAXUIC010000009">
    <property type="protein sequence ID" value="KAK4572943.1"/>
    <property type="molecule type" value="Genomic_DNA"/>
</dbReference>
<accession>A0AAN7EJM7</accession>
<sequence>MSPRGEASNREEGEKSSSMLQAMQQQFKCMNVVFNEIQDRMDRQDVVITTLHEERPQRVPNARRQERRAHVDDSDEDHEDEFEDEEDQASLNNEGRFVLRGERCGRGFQRDPRWQDGIDRNLGNIKMKIPLFQGKNDHEAYLEWDKKVELIFKCHNYSDEKKSLTQGYRSVDDYHKEMEIAMIWANVEEDREATMARFLNGLNWDIANMVELKHYVELEDMVHMAIKVE</sequence>
<gene>
    <name evidence="2" type="ORF">RGQ29_031069</name>
</gene>
<proteinExistence type="predicted"/>
<feature type="compositionally biased region" description="Acidic residues" evidence="1">
    <location>
        <begin position="73"/>
        <end position="88"/>
    </location>
</feature>
<evidence type="ECO:0008006" key="4">
    <source>
        <dbReference type="Google" id="ProtNLM"/>
    </source>
</evidence>
<dbReference type="PANTHER" id="PTHR35046">
    <property type="entry name" value="ZINC KNUCKLE (CCHC-TYPE) FAMILY PROTEIN"/>
    <property type="match status" value="1"/>
</dbReference>
<comment type="caution">
    <text evidence="2">The sequence shown here is derived from an EMBL/GenBank/DDBJ whole genome shotgun (WGS) entry which is preliminary data.</text>
</comment>
<organism evidence="2 3">
    <name type="scientific">Quercus rubra</name>
    <name type="common">Northern red oak</name>
    <name type="synonym">Quercus borealis</name>
    <dbReference type="NCBI Taxonomy" id="3512"/>
    <lineage>
        <taxon>Eukaryota</taxon>
        <taxon>Viridiplantae</taxon>
        <taxon>Streptophyta</taxon>
        <taxon>Embryophyta</taxon>
        <taxon>Tracheophyta</taxon>
        <taxon>Spermatophyta</taxon>
        <taxon>Magnoliopsida</taxon>
        <taxon>eudicotyledons</taxon>
        <taxon>Gunneridae</taxon>
        <taxon>Pentapetalae</taxon>
        <taxon>rosids</taxon>
        <taxon>fabids</taxon>
        <taxon>Fagales</taxon>
        <taxon>Fagaceae</taxon>
        <taxon>Quercus</taxon>
    </lineage>
</organism>
<dbReference type="AlphaFoldDB" id="A0AAN7EJM7"/>
<name>A0AAN7EJM7_QUERU</name>
<evidence type="ECO:0000313" key="2">
    <source>
        <dbReference type="EMBL" id="KAK4572943.1"/>
    </source>
</evidence>
<protein>
    <recommendedName>
        <fullName evidence="4">Retrotransposon gag domain-containing protein</fullName>
    </recommendedName>
</protein>
<dbReference type="PANTHER" id="PTHR35046:SF9">
    <property type="entry name" value="RNA-DIRECTED DNA POLYMERASE"/>
    <property type="match status" value="1"/>
</dbReference>
<dbReference type="Proteomes" id="UP001324115">
    <property type="component" value="Unassembled WGS sequence"/>
</dbReference>
<evidence type="ECO:0000313" key="3">
    <source>
        <dbReference type="Proteomes" id="UP001324115"/>
    </source>
</evidence>
<evidence type="ECO:0000256" key="1">
    <source>
        <dbReference type="SAM" id="MobiDB-lite"/>
    </source>
</evidence>
<keyword evidence="3" id="KW-1185">Reference proteome</keyword>
<feature type="region of interest" description="Disordered" evidence="1">
    <location>
        <begin position="51"/>
        <end position="95"/>
    </location>
</feature>
<reference evidence="2 3" key="1">
    <citation type="journal article" date="2023" name="G3 (Bethesda)">
        <title>A haplotype-resolved chromosome-scale genome for Quercus rubra L. provides insights into the genetics of adaptive traits for red oak species.</title>
        <authorList>
            <person name="Kapoor B."/>
            <person name="Jenkins J."/>
            <person name="Schmutz J."/>
            <person name="Zhebentyayeva T."/>
            <person name="Kuelheim C."/>
            <person name="Coggeshall M."/>
            <person name="Heim C."/>
            <person name="Lasky J.R."/>
            <person name="Leites L."/>
            <person name="Islam-Faridi N."/>
            <person name="Romero-Severson J."/>
            <person name="DeLeo V.L."/>
            <person name="Lucas S.M."/>
            <person name="Lazic D."/>
            <person name="Gailing O."/>
            <person name="Carlson J."/>
            <person name="Staton M."/>
        </authorList>
    </citation>
    <scope>NUCLEOTIDE SEQUENCE [LARGE SCALE GENOMIC DNA]</scope>
    <source>
        <strain evidence="2">Pseudo-F2</strain>
    </source>
</reference>
<feature type="region of interest" description="Disordered" evidence="1">
    <location>
        <begin position="1"/>
        <end position="22"/>
    </location>
</feature>